<dbReference type="PROSITE" id="PS51195">
    <property type="entry name" value="Q_MOTIF"/>
    <property type="match status" value="1"/>
</dbReference>
<feature type="domain" description="Helicase ATP-binding" evidence="9">
    <location>
        <begin position="32"/>
        <end position="207"/>
    </location>
</feature>
<dbReference type="InterPro" id="IPR011545">
    <property type="entry name" value="DEAD/DEAH_box_helicase_dom"/>
</dbReference>
<evidence type="ECO:0000256" key="3">
    <source>
        <dbReference type="ARBA" id="ARBA00022806"/>
    </source>
</evidence>
<comment type="similarity">
    <text evidence="5 7">Belongs to the DEAD box helicase family.</text>
</comment>
<dbReference type="SMART" id="SM00487">
    <property type="entry name" value="DEXDc"/>
    <property type="match status" value="1"/>
</dbReference>
<feature type="region of interest" description="Disordered" evidence="8">
    <location>
        <begin position="375"/>
        <end position="509"/>
    </location>
</feature>
<dbReference type="InterPro" id="IPR044742">
    <property type="entry name" value="DEAD/DEAH_RhlB"/>
</dbReference>
<dbReference type="SMART" id="SM00490">
    <property type="entry name" value="HELICc"/>
    <property type="match status" value="1"/>
</dbReference>
<gene>
    <name evidence="12" type="ORF">GPA22_20915</name>
</gene>
<dbReference type="Gene3D" id="3.40.50.300">
    <property type="entry name" value="P-loop containing nucleotide triphosphate hydrolases"/>
    <property type="match status" value="2"/>
</dbReference>
<evidence type="ECO:0000256" key="6">
    <source>
        <dbReference type="PROSITE-ProRule" id="PRU00552"/>
    </source>
</evidence>
<keyword evidence="1 7" id="KW-0547">Nucleotide-binding</keyword>
<dbReference type="InterPro" id="IPR014014">
    <property type="entry name" value="RNA_helicase_DEAD_Q_motif"/>
</dbReference>
<dbReference type="SUPFAM" id="SSF52540">
    <property type="entry name" value="P-loop containing nucleoside triphosphate hydrolases"/>
    <property type="match status" value="1"/>
</dbReference>
<proteinExistence type="inferred from homology"/>
<accession>A0ABX1Q5M2</accession>
<feature type="domain" description="Helicase C-terminal" evidence="10">
    <location>
        <begin position="234"/>
        <end position="384"/>
    </location>
</feature>
<dbReference type="PANTHER" id="PTHR47959:SF17">
    <property type="entry name" value="ATP-DEPENDENT RNA HELICASE DEAD BOX FAMILY"/>
    <property type="match status" value="1"/>
</dbReference>
<comment type="caution">
    <text evidence="12">The sequence shown here is derived from an EMBL/GenBank/DDBJ whole genome shotgun (WGS) entry which is preliminary data.</text>
</comment>
<dbReference type="GO" id="GO:0004386">
    <property type="term" value="F:helicase activity"/>
    <property type="evidence" value="ECO:0007669"/>
    <property type="project" value="UniProtKB-KW"/>
</dbReference>
<dbReference type="PROSITE" id="PS51194">
    <property type="entry name" value="HELICASE_CTER"/>
    <property type="match status" value="1"/>
</dbReference>
<dbReference type="PROSITE" id="PS51192">
    <property type="entry name" value="HELICASE_ATP_BIND_1"/>
    <property type="match status" value="1"/>
</dbReference>
<dbReference type="InterPro" id="IPR001650">
    <property type="entry name" value="Helicase_C-like"/>
</dbReference>
<evidence type="ECO:0000256" key="1">
    <source>
        <dbReference type="ARBA" id="ARBA00022741"/>
    </source>
</evidence>
<dbReference type="EMBL" id="WTVN01000052">
    <property type="protein sequence ID" value="NMG46185.1"/>
    <property type="molecule type" value="Genomic_DNA"/>
</dbReference>
<organism evidence="12 13">
    <name type="scientific">Aromatoleum toluvorans</name>
    <dbReference type="NCBI Taxonomy" id="92002"/>
    <lineage>
        <taxon>Bacteria</taxon>
        <taxon>Pseudomonadati</taxon>
        <taxon>Pseudomonadota</taxon>
        <taxon>Betaproteobacteria</taxon>
        <taxon>Rhodocyclales</taxon>
        <taxon>Rhodocyclaceae</taxon>
        <taxon>Aromatoleum</taxon>
    </lineage>
</organism>
<reference evidence="12 13" key="1">
    <citation type="submission" date="2019-12" db="EMBL/GenBank/DDBJ databases">
        <title>Comparative genomics gives insights into the taxonomy of the Azoarcus-Aromatoleum group and reveals separate origins of nif in the plant-associated Azoarcus and non-plant-associated Aromatoleum sub-groups.</title>
        <authorList>
            <person name="Lafos M."/>
            <person name="Maluk M."/>
            <person name="Batista M."/>
            <person name="Junghare M."/>
            <person name="Carmona M."/>
            <person name="Faoro H."/>
            <person name="Cruz L.M."/>
            <person name="Battistoni F."/>
            <person name="De Souza E."/>
            <person name="Pedrosa F."/>
            <person name="Chen W.-M."/>
            <person name="Poole P.S."/>
            <person name="Dixon R.A."/>
            <person name="James E.K."/>
        </authorList>
    </citation>
    <scope>NUCLEOTIDE SEQUENCE [LARGE SCALE GENOMIC DNA]</scope>
    <source>
        <strain evidence="12 13">Td21</strain>
    </source>
</reference>
<feature type="domain" description="DEAD-box RNA helicase Q" evidence="11">
    <location>
        <begin position="1"/>
        <end position="29"/>
    </location>
</feature>
<keyword evidence="2 7" id="KW-0378">Hydrolase</keyword>
<evidence type="ECO:0000313" key="12">
    <source>
        <dbReference type="EMBL" id="NMG46185.1"/>
    </source>
</evidence>
<dbReference type="CDD" id="cd18787">
    <property type="entry name" value="SF2_C_DEAD"/>
    <property type="match status" value="1"/>
</dbReference>
<keyword evidence="13" id="KW-1185">Reference proteome</keyword>
<dbReference type="InterPro" id="IPR000629">
    <property type="entry name" value="RNA-helicase_DEAD-box_CS"/>
</dbReference>
<protein>
    <submittedName>
        <fullName evidence="12">DEAD/DEAH box helicase</fullName>
    </submittedName>
</protein>
<dbReference type="InterPro" id="IPR027417">
    <property type="entry name" value="P-loop_NTPase"/>
</dbReference>
<dbReference type="PANTHER" id="PTHR47959">
    <property type="entry name" value="ATP-DEPENDENT RNA HELICASE RHLE-RELATED"/>
    <property type="match status" value="1"/>
</dbReference>
<evidence type="ECO:0000313" key="13">
    <source>
        <dbReference type="Proteomes" id="UP000623795"/>
    </source>
</evidence>
<feature type="short sequence motif" description="Q motif" evidence="6">
    <location>
        <begin position="1"/>
        <end position="29"/>
    </location>
</feature>
<dbReference type="Pfam" id="PF00270">
    <property type="entry name" value="DEAD"/>
    <property type="match status" value="1"/>
</dbReference>
<dbReference type="RefSeq" id="WP_169258016.1">
    <property type="nucleotide sequence ID" value="NZ_WTVN01000052.1"/>
</dbReference>
<dbReference type="CDD" id="cd00268">
    <property type="entry name" value="DEADc"/>
    <property type="match status" value="1"/>
</dbReference>
<dbReference type="Proteomes" id="UP000623795">
    <property type="component" value="Unassembled WGS sequence"/>
</dbReference>
<evidence type="ECO:0000256" key="7">
    <source>
        <dbReference type="RuleBase" id="RU000492"/>
    </source>
</evidence>
<dbReference type="Pfam" id="PF00271">
    <property type="entry name" value="Helicase_C"/>
    <property type="match status" value="1"/>
</dbReference>
<evidence type="ECO:0000259" key="11">
    <source>
        <dbReference type="PROSITE" id="PS51195"/>
    </source>
</evidence>
<dbReference type="PROSITE" id="PS00039">
    <property type="entry name" value="DEAD_ATP_HELICASE"/>
    <property type="match status" value="1"/>
</dbReference>
<evidence type="ECO:0000259" key="9">
    <source>
        <dbReference type="PROSITE" id="PS51192"/>
    </source>
</evidence>
<sequence length="509" mass="55416">MTFNELGLNELLLKAIETTGYTVPTEVQVKAIPAAISGADLMVSSHTGSGKTAAFTLPSLSRLVERKPAPGAGPRVLVLTPTRELAQQVEKAVKTYGRNLRWLNTACLVGGAPFFAQVKQLSRPVDVVVATPGRLIDHLTRRKIKLSDVETLVLDEADRMLDMGFVEDIETIVAATPASRQTLLFSATLDGVVGNLASKLQRNPQRIEIAPTVENRGNIEQRLMMADNLVHKTRLLESLLGGDGRQQAVVFTATKRSAEEVSLTLQEKGFSAAALHGDMHQTARNRTLDKLRQGRIDVLVATDVAARGIDVAGISHVINFDPPRQVEDYVHRIGRTGRAGRDGIAITMSGPREMGIIRAIERFTGKRMDVHVIEGLEPTQRPAGPRRPGGSKPGYGGRPSTGSGWSRDSRDSRPGAGKGWSSEGRDGNRGGYGRDERGSAPREERPGFGRSEPRSFGDRAERSTYPRDEQRGGWNRDDRGPRREGSRDGARFGSDRPEGARRPRPAARG</sequence>
<evidence type="ECO:0000259" key="10">
    <source>
        <dbReference type="PROSITE" id="PS51194"/>
    </source>
</evidence>
<keyword evidence="4 7" id="KW-0067">ATP-binding</keyword>
<evidence type="ECO:0000256" key="4">
    <source>
        <dbReference type="ARBA" id="ARBA00022840"/>
    </source>
</evidence>
<evidence type="ECO:0000256" key="5">
    <source>
        <dbReference type="ARBA" id="ARBA00038437"/>
    </source>
</evidence>
<evidence type="ECO:0000256" key="2">
    <source>
        <dbReference type="ARBA" id="ARBA00022801"/>
    </source>
</evidence>
<dbReference type="InterPro" id="IPR014001">
    <property type="entry name" value="Helicase_ATP-bd"/>
</dbReference>
<evidence type="ECO:0000256" key="8">
    <source>
        <dbReference type="SAM" id="MobiDB-lite"/>
    </source>
</evidence>
<keyword evidence="3 7" id="KW-0347">Helicase</keyword>
<name>A0ABX1Q5M2_9RHOO</name>
<dbReference type="InterPro" id="IPR050079">
    <property type="entry name" value="DEAD_box_RNA_helicase"/>
</dbReference>
<feature type="compositionally biased region" description="Basic and acidic residues" evidence="8">
    <location>
        <begin position="423"/>
        <end position="501"/>
    </location>
</feature>